<dbReference type="GO" id="GO:0016787">
    <property type="term" value="F:hydrolase activity"/>
    <property type="evidence" value="ECO:0007669"/>
    <property type="project" value="UniProtKB-KW"/>
</dbReference>
<comment type="caution">
    <text evidence="2">The sequence shown here is derived from an EMBL/GenBank/DDBJ whole genome shotgun (WGS) entry which is preliminary data.</text>
</comment>
<keyword evidence="3" id="KW-1185">Reference proteome</keyword>
<dbReference type="PANTHER" id="PTHR37946:SF1">
    <property type="entry name" value="SLL1969 PROTEIN"/>
    <property type="match status" value="1"/>
</dbReference>
<dbReference type="Proteomes" id="UP000306196">
    <property type="component" value="Unassembled WGS sequence"/>
</dbReference>
<dbReference type="RefSeq" id="WP_138084802.1">
    <property type="nucleotide sequence ID" value="NZ_VAUV01000002.1"/>
</dbReference>
<dbReference type="InterPro" id="IPR029058">
    <property type="entry name" value="AB_hydrolase_fold"/>
</dbReference>
<protein>
    <submittedName>
        <fullName evidence="2">Alpha/beta hydrolase</fullName>
    </submittedName>
</protein>
<dbReference type="PROSITE" id="PS51257">
    <property type="entry name" value="PROKAR_LIPOPROTEIN"/>
    <property type="match status" value="1"/>
</dbReference>
<dbReference type="EMBL" id="VAUV01000002">
    <property type="protein sequence ID" value="TLD72448.1"/>
    <property type="molecule type" value="Genomic_DNA"/>
</dbReference>
<proteinExistence type="predicted"/>
<feature type="domain" description="AB hydrolase-1" evidence="1">
    <location>
        <begin position="229"/>
        <end position="496"/>
    </location>
</feature>
<accession>A0A5R8KJE5</accession>
<dbReference type="Pfam" id="PF12697">
    <property type="entry name" value="Abhydrolase_6"/>
    <property type="match status" value="1"/>
</dbReference>
<evidence type="ECO:0000259" key="1">
    <source>
        <dbReference type="Pfam" id="PF12697"/>
    </source>
</evidence>
<sequence>MNVVRWSGLMLVVLMVGCQTLGEPVDGDDVVRDAKVSYEAWRAMPNDGRLRERHEVALERLLGWVGDVPAGSRVAVMGERGLTYEIESKEVWEEFVLARKVDRKRVENWHGRSGVGVPVVALRKNEGVWPLDSLRPPEGISTSLTAVLTRLDDGGYLLKMLDPMEHATVKVGDEMLPLAADFSASIAILLKEAEALRKSGRSGMLKPGLSARKEKLYLMQPYDAKKIPLVMVHGLQSTPVAFGNLTNDVLADPRLYERYQVWHYHYPTGMPVLQNAAVFRRGLDETLKLIDPGGDDFATNHLVVIGHSMGGILTHTLTCDSGYVIWDKVMRSRPDRFVCQPAFRERLEPIFLFKRDRRVKRVVFVAVPHRGSGYADNWIGDLGQRLFRGDEAFHSVFHELVKHHREDVHPFLLKLVDAGKVSSIRTLSGRSPALVALAGIKPEVPFHNIMGQKKEGPVEEGSDGIVPYASSRMEGAESELIVRSGHNAFRHPEAVKEIKRILKMHVGR</sequence>
<dbReference type="AlphaFoldDB" id="A0A5R8KJE5"/>
<dbReference type="SUPFAM" id="SSF53474">
    <property type="entry name" value="alpha/beta-Hydrolases"/>
    <property type="match status" value="1"/>
</dbReference>
<keyword evidence="2" id="KW-0378">Hydrolase</keyword>
<evidence type="ECO:0000313" key="3">
    <source>
        <dbReference type="Proteomes" id="UP000306196"/>
    </source>
</evidence>
<name>A0A5R8KJE5_9BACT</name>
<organism evidence="2 3">
    <name type="scientific">Phragmitibacter flavus</name>
    <dbReference type="NCBI Taxonomy" id="2576071"/>
    <lineage>
        <taxon>Bacteria</taxon>
        <taxon>Pseudomonadati</taxon>
        <taxon>Verrucomicrobiota</taxon>
        <taxon>Verrucomicrobiia</taxon>
        <taxon>Verrucomicrobiales</taxon>
        <taxon>Verrucomicrobiaceae</taxon>
        <taxon>Phragmitibacter</taxon>
    </lineage>
</organism>
<dbReference type="InterPro" id="IPR000073">
    <property type="entry name" value="AB_hydrolase_1"/>
</dbReference>
<reference evidence="2 3" key="1">
    <citation type="submission" date="2019-05" db="EMBL/GenBank/DDBJ databases">
        <title>Verrucobacter flavum gen. nov., sp. nov. a new member of the family Verrucomicrobiaceae.</title>
        <authorList>
            <person name="Szuroczki S."/>
            <person name="Abbaszade G."/>
            <person name="Szabo A."/>
            <person name="Felfoldi T."/>
            <person name="Schumann P."/>
            <person name="Boka K."/>
            <person name="Keki Z."/>
            <person name="Toumi M."/>
            <person name="Toth E."/>
        </authorList>
    </citation>
    <scope>NUCLEOTIDE SEQUENCE [LARGE SCALE GENOMIC DNA]</scope>
    <source>
        <strain evidence="2 3">MG-N-17</strain>
    </source>
</reference>
<dbReference type="Gene3D" id="3.40.50.1820">
    <property type="entry name" value="alpha/beta hydrolase"/>
    <property type="match status" value="1"/>
</dbReference>
<dbReference type="PANTHER" id="PTHR37946">
    <property type="entry name" value="SLL1969 PROTEIN"/>
    <property type="match status" value="1"/>
</dbReference>
<gene>
    <name evidence="2" type="ORF">FEM03_03585</name>
</gene>
<dbReference type="OrthoDB" id="869379at2"/>
<evidence type="ECO:0000313" key="2">
    <source>
        <dbReference type="EMBL" id="TLD72448.1"/>
    </source>
</evidence>